<proteinExistence type="predicted"/>
<keyword evidence="3" id="KW-1185">Reference proteome</keyword>
<dbReference type="AlphaFoldDB" id="A0A2S5RI28"/>
<dbReference type="Proteomes" id="UP000239425">
    <property type="component" value="Unassembled WGS sequence"/>
</dbReference>
<accession>A0A2S5RI28</accession>
<evidence type="ECO:0008006" key="4">
    <source>
        <dbReference type="Google" id="ProtNLM"/>
    </source>
</evidence>
<protein>
    <recommendedName>
        <fullName evidence="4">Transposase IS4-like domain-containing protein</fullName>
    </recommendedName>
</protein>
<feature type="region of interest" description="Disordered" evidence="1">
    <location>
        <begin position="45"/>
        <end position="85"/>
    </location>
</feature>
<dbReference type="PANTHER" id="PTHR30007">
    <property type="entry name" value="PHP DOMAIN PROTEIN"/>
    <property type="match status" value="1"/>
</dbReference>
<reference evidence="2 3" key="1">
    <citation type="submission" date="2017-11" db="EMBL/GenBank/DDBJ databases">
        <title>Comparative genomic analysis of Holospora spp., intranuclear symbionts of paramecia.</title>
        <authorList>
            <person name="Garushyants S.K."/>
            <person name="Beliavskaya A."/>
            <person name="Malko D.B."/>
            <person name="Logacheva M.D."/>
            <person name="Rautian M.S."/>
            <person name="Gelfand M.S."/>
        </authorList>
    </citation>
    <scope>NUCLEOTIDE SEQUENCE [LARGE SCALE GENOMIC DNA]</scope>
    <source>
        <strain evidence="3">02AZ16</strain>
    </source>
</reference>
<name>A0A2S5RI28_9PROT</name>
<comment type="caution">
    <text evidence="2">The sequence shown here is derived from an EMBL/GenBank/DDBJ whole genome shotgun (WGS) entry which is preliminary data.</text>
</comment>
<sequence>MLPKDFPPYSPVQSFYRRCRIKEIWKKVLSALVKIKWIKAGESEDPSYHKIDSHSVKTTGACEQHGIDGEKKGRKRHRVVDTQGN</sequence>
<dbReference type="EMBL" id="PHHC01000012">
    <property type="protein sequence ID" value="PPE06927.1"/>
    <property type="molecule type" value="Genomic_DNA"/>
</dbReference>
<organism evidence="2 3">
    <name type="scientific">Holospora curviuscula</name>
    <dbReference type="NCBI Taxonomy" id="1082868"/>
    <lineage>
        <taxon>Bacteria</taxon>
        <taxon>Pseudomonadati</taxon>
        <taxon>Pseudomonadota</taxon>
        <taxon>Alphaproteobacteria</taxon>
        <taxon>Holosporales</taxon>
        <taxon>Holosporaceae</taxon>
        <taxon>Holospora</taxon>
    </lineage>
</organism>
<evidence type="ECO:0000256" key="1">
    <source>
        <dbReference type="SAM" id="MobiDB-lite"/>
    </source>
</evidence>
<evidence type="ECO:0000313" key="3">
    <source>
        <dbReference type="Proteomes" id="UP000239425"/>
    </source>
</evidence>
<gene>
    <name evidence="2" type="ORF">HCUR_00048</name>
</gene>
<evidence type="ECO:0000313" key="2">
    <source>
        <dbReference type="EMBL" id="PPE06927.1"/>
    </source>
</evidence>
<dbReference type="PANTHER" id="PTHR30007:SF0">
    <property type="entry name" value="TRANSPOSASE"/>
    <property type="match status" value="1"/>
</dbReference>
<feature type="compositionally biased region" description="Basic and acidic residues" evidence="1">
    <location>
        <begin position="45"/>
        <end position="55"/>
    </location>
</feature>